<dbReference type="InterPro" id="IPR015867">
    <property type="entry name" value="N-reg_PII/ATP_PRibTrfase_C"/>
</dbReference>
<dbReference type="eggNOG" id="COG0347">
    <property type="taxonomic scope" value="Bacteria"/>
</dbReference>
<dbReference type="Proteomes" id="UP000030652">
    <property type="component" value="Unassembled WGS sequence"/>
</dbReference>
<dbReference type="AlphaFoldDB" id="A0A0B0EDV1"/>
<evidence type="ECO:0000313" key="2">
    <source>
        <dbReference type="Proteomes" id="UP000030652"/>
    </source>
</evidence>
<dbReference type="InterPro" id="IPR011322">
    <property type="entry name" value="N-reg_PII-like_a/b"/>
</dbReference>
<dbReference type="GO" id="GO:0006808">
    <property type="term" value="P:regulation of nitrogen utilization"/>
    <property type="evidence" value="ECO:0007669"/>
    <property type="project" value="InterPro"/>
</dbReference>
<dbReference type="GO" id="GO:0030234">
    <property type="term" value="F:enzyme regulator activity"/>
    <property type="evidence" value="ECO:0007669"/>
    <property type="project" value="InterPro"/>
</dbReference>
<reference evidence="1 2" key="1">
    <citation type="submission" date="2014-10" db="EMBL/GenBank/DDBJ databases">
        <title>Draft genome of anammox bacterium scalindua brodae, obtained using differential coverage binning of sequence data from two enrichment reactors.</title>
        <authorList>
            <person name="Speth D.R."/>
            <person name="Russ L."/>
            <person name="Kartal B."/>
            <person name="Op den Camp H.J."/>
            <person name="Dutilh B.E."/>
            <person name="Jetten M.S."/>
        </authorList>
    </citation>
    <scope>NUCLEOTIDE SEQUENCE [LARGE SCALE GENOMIC DNA]</scope>
    <source>
        <strain evidence="1">RU1</strain>
    </source>
</reference>
<proteinExistence type="predicted"/>
<dbReference type="Pfam" id="PF00543">
    <property type="entry name" value="P-II"/>
    <property type="match status" value="1"/>
</dbReference>
<protein>
    <recommendedName>
        <fullName evidence="3">Nitrogen regulatory protein P-II</fullName>
    </recommendedName>
</protein>
<evidence type="ECO:0008006" key="3">
    <source>
        <dbReference type="Google" id="ProtNLM"/>
    </source>
</evidence>
<organism evidence="1 2">
    <name type="scientific">Candidatus Scalindua brodae</name>
    <dbReference type="NCBI Taxonomy" id="237368"/>
    <lineage>
        <taxon>Bacteria</taxon>
        <taxon>Pseudomonadati</taxon>
        <taxon>Planctomycetota</taxon>
        <taxon>Candidatus Brocadiia</taxon>
        <taxon>Candidatus Brocadiales</taxon>
        <taxon>Candidatus Scalinduaceae</taxon>
        <taxon>Candidatus Scalindua</taxon>
    </lineage>
</organism>
<dbReference type="SMART" id="SM00938">
    <property type="entry name" value="P-II"/>
    <property type="match status" value="1"/>
</dbReference>
<name>A0A0B0EDV1_9BACT</name>
<evidence type="ECO:0000313" key="1">
    <source>
        <dbReference type="EMBL" id="KHE90301.1"/>
    </source>
</evidence>
<dbReference type="PROSITE" id="PS51343">
    <property type="entry name" value="PII_GLNB_DOM"/>
    <property type="match status" value="1"/>
</dbReference>
<dbReference type="Gene3D" id="3.30.70.120">
    <property type="match status" value="1"/>
</dbReference>
<dbReference type="InterPro" id="IPR002187">
    <property type="entry name" value="N-reg_PII"/>
</dbReference>
<dbReference type="SUPFAM" id="SSF54913">
    <property type="entry name" value="GlnB-like"/>
    <property type="match status" value="1"/>
</dbReference>
<accession>A0A0B0EDV1</accession>
<gene>
    <name evidence="1" type="ORF">SCABRO_03953</name>
</gene>
<sequence>MRFKVIIAMVEQEHQEEVISSAKEAGATGVTILNARGEGIREQKTFFGLQMDQQREVLMFIVEDFHANSIMDAIYKAGNFKEGRGMAFSWTVDRVIGTESQMEALEKAAQEKYI</sequence>
<comment type="caution">
    <text evidence="1">The sequence shown here is derived from an EMBL/GenBank/DDBJ whole genome shotgun (WGS) entry which is preliminary data.</text>
</comment>
<dbReference type="EMBL" id="JRYO01000268">
    <property type="protein sequence ID" value="KHE90301.1"/>
    <property type="molecule type" value="Genomic_DNA"/>
</dbReference>